<feature type="region of interest" description="Disordered" evidence="1">
    <location>
        <begin position="22"/>
        <end position="95"/>
    </location>
</feature>
<dbReference type="Pfam" id="PF03413">
    <property type="entry name" value="PepSY"/>
    <property type="match status" value="1"/>
</dbReference>
<protein>
    <submittedName>
        <fullName evidence="4">Putative membrane protein YkoI</fullName>
    </submittedName>
</protein>
<evidence type="ECO:0000256" key="1">
    <source>
        <dbReference type="SAM" id="MobiDB-lite"/>
    </source>
</evidence>
<feature type="signal peptide" evidence="2">
    <location>
        <begin position="1"/>
        <end position="22"/>
    </location>
</feature>
<dbReference type="RefSeq" id="WP_141785730.1">
    <property type="nucleotide sequence ID" value="NZ_BAAAIK010000001.1"/>
</dbReference>
<dbReference type="InterPro" id="IPR025711">
    <property type="entry name" value="PepSY"/>
</dbReference>
<gene>
    <name evidence="4" type="ORF">FB467_2938</name>
</gene>
<dbReference type="OrthoDB" id="4871528at2"/>
<dbReference type="EMBL" id="VFOP01000001">
    <property type="protein sequence ID" value="TQL51776.1"/>
    <property type="molecule type" value="Genomic_DNA"/>
</dbReference>
<evidence type="ECO:0000313" key="5">
    <source>
        <dbReference type="Proteomes" id="UP000319516"/>
    </source>
</evidence>
<feature type="compositionally biased region" description="Low complexity" evidence="1">
    <location>
        <begin position="46"/>
        <end position="92"/>
    </location>
</feature>
<proteinExistence type="predicted"/>
<name>A0A542YUL5_9MICO</name>
<dbReference type="AlphaFoldDB" id="A0A542YUL5"/>
<feature type="domain" description="PepSY" evidence="3">
    <location>
        <begin position="170"/>
        <end position="227"/>
    </location>
</feature>
<keyword evidence="5" id="KW-1185">Reference proteome</keyword>
<accession>A0A542YUL5</accession>
<keyword evidence="2" id="KW-0732">Signal</keyword>
<evidence type="ECO:0000313" key="4">
    <source>
        <dbReference type="EMBL" id="TQL51776.1"/>
    </source>
</evidence>
<reference evidence="4 5" key="1">
    <citation type="submission" date="2019-06" db="EMBL/GenBank/DDBJ databases">
        <title>Sequencing the genomes of 1000 actinobacteria strains.</title>
        <authorList>
            <person name="Klenk H.-P."/>
        </authorList>
    </citation>
    <scope>NUCLEOTIDE SEQUENCE [LARGE SCALE GENOMIC DNA]</scope>
    <source>
        <strain evidence="4 5">DSM 12335</strain>
    </source>
</reference>
<feature type="chain" id="PRO_5022159954" evidence="2">
    <location>
        <begin position="23"/>
        <end position="230"/>
    </location>
</feature>
<comment type="caution">
    <text evidence="4">The sequence shown here is derived from an EMBL/GenBank/DDBJ whole genome shotgun (WGS) entry which is preliminary data.</text>
</comment>
<dbReference type="PROSITE" id="PS51257">
    <property type="entry name" value="PROKAR_LIPOPROTEIN"/>
    <property type="match status" value="1"/>
</dbReference>
<organism evidence="4 5">
    <name type="scientific">Ornithinicoccus hortensis</name>
    <dbReference type="NCBI Taxonomy" id="82346"/>
    <lineage>
        <taxon>Bacteria</taxon>
        <taxon>Bacillati</taxon>
        <taxon>Actinomycetota</taxon>
        <taxon>Actinomycetes</taxon>
        <taxon>Micrococcales</taxon>
        <taxon>Intrasporangiaceae</taxon>
        <taxon>Ornithinicoccus</taxon>
    </lineage>
</organism>
<dbReference type="Proteomes" id="UP000319516">
    <property type="component" value="Unassembled WGS sequence"/>
</dbReference>
<evidence type="ECO:0000259" key="3">
    <source>
        <dbReference type="Pfam" id="PF03413"/>
    </source>
</evidence>
<sequence length="230" mass="23214">MKRSRIATGSLAGLLALTLAGCGDNSDETTAGVSAPASSDAAEGEATPADEGADTTTPDDGADDAATSSDAAAETGGDDASATTEAAAGGATDAEEQLARLEAVIAVAEGEAGGTAYEIDDQDDDGSWEVDVAVGDRSIEVTVSADGQVVETEEDDLDEDDRDALAAATITIVDAAAAGLDEVDGTLDDIELDEEDGTFAWEVTIDTADDDDVEVYVDVTTGEVIRVDRD</sequence>
<evidence type="ECO:0000256" key="2">
    <source>
        <dbReference type="SAM" id="SignalP"/>
    </source>
</evidence>
<dbReference type="Gene3D" id="3.10.450.40">
    <property type="match status" value="1"/>
</dbReference>